<evidence type="ECO:0000313" key="4">
    <source>
        <dbReference type="Proteomes" id="UP000504633"/>
    </source>
</evidence>
<keyword evidence="5" id="KW-0675">Receptor</keyword>
<keyword evidence="4" id="KW-1185">Reference proteome</keyword>
<feature type="signal peptide" evidence="3">
    <location>
        <begin position="1"/>
        <end position="22"/>
    </location>
</feature>
<feature type="region of interest" description="Disordered" evidence="2">
    <location>
        <begin position="237"/>
        <end position="284"/>
    </location>
</feature>
<sequence length="284" mass="32216">MISSLFSRLIILFFGTLYPAYASYKAVRTKNVKEYVKWMMYWIVFAFFTCIETFTDIFLSWFPFYYEVKVVIVLWLLSPATKGSSTLYRKFVHPMLTRREQEIDEYLNQARERGYSAVLQLGSKGVNYATNVIMQTAIKTIQLASPTAADVHRLQSSQSASELSRDQDMLDASEMLLPRSNSLNGFESYADQRMVITELYEGDLAMTELDGNDAGAARLRDRPVRKTRTTRTVIVNGKDSPPVSKRTTRAASKSKIADLHLGDGAVRGRRKLRDATPDVDVEGD</sequence>
<dbReference type="GO" id="GO:0005881">
    <property type="term" value="C:cytoplasmic microtubule"/>
    <property type="evidence" value="ECO:0007669"/>
    <property type="project" value="TreeGrafter"/>
</dbReference>
<feature type="transmembrane region" description="Helical" evidence="1">
    <location>
        <begin position="38"/>
        <end position="59"/>
    </location>
</feature>
<keyword evidence="1" id="KW-1133">Transmembrane helix</keyword>
<name>A0A6J1LXK0_DROHY</name>
<dbReference type="InterPro" id="IPR004345">
    <property type="entry name" value="TB2_DP1_HVA22"/>
</dbReference>
<proteinExistence type="inferred from homology"/>
<protein>
    <recommendedName>
        <fullName evidence="1">Receptor expression-enhancing protein</fullName>
    </recommendedName>
</protein>
<dbReference type="RefSeq" id="XP_023171251.1">
    <property type="nucleotide sequence ID" value="XM_023315483.2"/>
</dbReference>
<evidence type="ECO:0000256" key="2">
    <source>
        <dbReference type="SAM" id="MobiDB-lite"/>
    </source>
</evidence>
<dbReference type="GO" id="GO:0005789">
    <property type="term" value="C:endoplasmic reticulum membrane"/>
    <property type="evidence" value="ECO:0007669"/>
    <property type="project" value="TreeGrafter"/>
</dbReference>
<dbReference type="GO" id="GO:0008017">
    <property type="term" value="F:microtubule binding"/>
    <property type="evidence" value="ECO:0007669"/>
    <property type="project" value="TreeGrafter"/>
</dbReference>
<dbReference type="Pfam" id="PF03134">
    <property type="entry name" value="TB2_DP1_HVA22"/>
    <property type="match status" value="1"/>
</dbReference>
<keyword evidence="1" id="KW-0812">Transmembrane</keyword>
<comment type="subcellular location">
    <subcellularLocation>
        <location evidence="1">Membrane</location>
        <topology evidence="1">Multi-pass membrane protein</topology>
    </subcellularLocation>
</comment>
<accession>A0A6J1LXK0</accession>
<evidence type="ECO:0000313" key="5">
    <source>
        <dbReference type="RefSeq" id="XP_023171251.1"/>
    </source>
</evidence>
<gene>
    <name evidence="5" type="primary">LOC111599732</name>
</gene>
<comment type="similarity">
    <text evidence="1">Belongs to the DP1 family.</text>
</comment>
<evidence type="ECO:0000256" key="3">
    <source>
        <dbReference type="SAM" id="SignalP"/>
    </source>
</evidence>
<dbReference type="OrthoDB" id="10009287at2759"/>
<dbReference type="GeneID" id="111599732"/>
<dbReference type="PANTHER" id="PTHR12300:SF117">
    <property type="entry name" value="LP05237P-RELATED"/>
    <property type="match status" value="1"/>
</dbReference>
<dbReference type="GO" id="GO:0071782">
    <property type="term" value="C:endoplasmic reticulum tubular network"/>
    <property type="evidence" value="ECO:0007669"/>
    <property type="project" value="TreeGrafter"/>
</dbReference>
<dbReference type="GO" id="GO:0071786">
    <property type="term" value="P:endoplasmic reticulum tubular network organization"/>
    <property type="evidence" value="ECO:0007669"/>
    <property type="project" value="TreeGrafter"/>
</dbReference>
<keyword evidence="3" id="KW-0732">Signal</keyword>
<keyword evidence="1" id="KW-0472">Membrane</keyword>
<dbReference type="CTD" id="37643"/>
<reference evidence="5" key="1">
    <citation type="submission" date="2025-08" db="UniProtKB">
        <authorList>
            <consortium name="RefSeq"/>
        </authorList>
    </citation>
    <scope>IDENTIFICATION</scope>
    <source>
        <strain evidence="5">15085-1641.00</strain>
        <tissue evidence="5">Whole body</tissue>
    </source>
</reference>
<dbReference type="Proteomes" id="UP000504633">
    <property type="component" value="Unplaced"/>
</dbReference>
<comment type="caution">
    <text evidence="1">Lacks conserved residue(s) required for the propagation of feature annotation.</text>
</comment>
<organism evidence="4 5">
    <name type="scientific">Drosophila hydei</name>
    <name type="common">Fruit fly</name>
    <dbReference type="NCBI Taxonomy" id="7224"/>
    <lineage>
        <taxon>Eukaryota</taxon>
        <taxon>Metazoa</taxon>
        <taxon>Ecdysozoa</taxon>
        <taxon>Arthropoda</taxon>
        <taxon>Hexapoda</taxon>
        <taxon>Insecta</taxon>
        <taxon>Pterygota</taxon>
        <taxon>Neoptera</taxon>
        <taxon>Endopterygota</taxon>
        <taxon>Diptera</taxon>
        <taxon>Brachycera</taxon>
        <taxon>Muscomorpha</taxon>
        <taxon>Ephydroidea</taxon>
        <taxon>Drosophilidae</taxon>
        <taxon>Drosophila</taxon>
    </lineage>
</organism>
<dbReference type="PANTHER" id="PTHR12300">
    <property type="entry name" value="HVA22-LIKE PROTEINS"/>
    <property type="match status" value="1"/>
</dbReference>
<feature type="chain" id="PRO_5026704627" description="Receptor expression-enhancing protein" evidence="3">
    <location>
        <begin position="23"/>
        <end position="284"/>
    </location>
</feature>
<evidence type="ECO:0000256" key="1">
    <source>
        <dbReference type="RuleBase" id="RU362006"/>
    </source>
</evidence>
<dbReference type="AlphaFoldDB" id="A0A6J1LXK0"/>